<evidence type="ECO:0000256" key="1">
    <source>
        <dbReference type="SAM" id="MobiDB-lite"/>
    </source>
</evidence>
<sequence length="51" mass="5374">MRGLIALSLLTLLGGDVEKNPRPTTKNTKQLTLPFAEVPASASETPPQPSS</sequence>
<comment type="caution">
    <text evidence="3">The sequence shown here is derived from an EMBL/GenBank/DDBJ whole genome shotgun (WGS) entry which is preliminary data.</text>
</comment>
<reference evidence="3" key="2">
    <citation type="submission" date="2020-11" db="EMBL/GenBank/DDBJ databases">
        <authorList>
            <person name="McCartney M.A."/>
            <person name="Auch B."/>
            <person name="Kono T."/>
            <person name="Mallez S."/>
            <person name="Becker A."/>
            <person name="Gohl D.M."/>
            <person name="Silverstein K.A.T."/>
            <person name="Koren S."/>
            <person name="Bechman K.B."/>
            <person name="Herman A."/>
            <person name="Abrahante J.E."/>
            <person name="Garbe J."/>
        </authorList>
    </citation>
    <scope>NUCLEOTIDE SEQUENCE</scope>
    <source>
        <strain evidence="3">Duluth1</strain>
        <tissue evidence="3">Whole animal</tissue>
    </source>
</reference>
<evidence type="ECO:0000313" key="3">
    <source>
        <dbReference type="EMBL" id="KAH3734468.1"/>
    </source>
</evidence>
<accession>A0A9D4HVR2</accession>
<feature type="signal peptide" evidence="2">
    <location>
        <begin position="1"/>
        <end position="19"/>
    </location>
</feature>
<reference evidence="3" key="1">
    <citation type="journal article" date="2019" name="bioRxiv">
        <title>The Genome of the Zebra Mussel, Dreissena polymorpha: A Resource for Invasive Species Research.</title>
        <authorList>
            <person name="McCartney M.A."/>
            <person name="Auch B."/>
            <person name="Kono T."/>
            <person name="Mallez S."/>
            <person name="Zhang Y."/>
            <person name="Obille A."/>
            <person name="Becker A."/>
            <person name="Abrahante J.E."/>
            <person name="Garbe J."/>
            <person name="Badalamenti J.P."/>
            <person name="Herman A."/>
            <person name="Mangelson H."/>
            <person name="Liachko I."/>
            <person name="Sullivan S."/>
            <person name="Sone E.D."/>
            <person name="Koren S."/>
            <person name="Silverstein K.A.T."/>
            <person name="Beckman K.B."/>
            <person name="Gohl D.M."/>
        </authorList>
    </citation>
    <scope>NUCLEOTIDE SEQUENCE</scope>
    <source>
        <strain evidence="3">Duluth1</strain>
        <tissue evidence="3">Whole animal</tissue>
    </source>
</reference>
<evidence type="ECO:0000313" key="4">
    <source>
        <dbReference type="Proteomes" id="UP000828390"/>
    </source>
</evidence>
<name>A0A9D4HVR2_DREPO</name>
<evidence type="ECO:0000256" key="2">
    <source>
        <dbReference type="SAM" id="SignalP"/>
    </source>
</evidence>
<dbReference type="AlphaFoldDB" id="A0A9D4HVR2"/>
<organism evidence="3 4">
    <name type="scientific">Dreissena polymorpha</name>
    <name type="common">Zebra mussel</name>
    <name type="synonym">Mytilus polymorpha</name>
    <dbReference type="NCBI Taxonomy" id="45954"/>
    <lineage>
        <taxon>Eukaryota</taxon>
        <taxon>Metazoa</taxon>
        <taxon>Spiralia</taxon>
        <taxon>Lophotrochozoa</taxon>
        <taxon>Mollusca</taxon>
        <taxon>Bivalvia</taxon>
        <taxon>Autobranchia</taxon>
        <taxon>Heteroconchia</taxon>
        <taxon>Euheterodonta</taxon>
        <taxon>Imparidentia</taxon>
        <taxon>Neoheterodontei</taxon>
        <taxon>Myida</taxon>
        <taxon>Dreissenoidea</taxon>
        <taxon>Dreissenidae</taxon>
        <taxon>Dreissena</taxon>
    </lineage>
</organism>
<proteinExistence type="predicted"/>
<feature type="chain" id="PRO_5039711006" evidence="2">
    <location>
        <begin position="20"/>
        <end position="51"/>
    </location>
</feature>
<dbReference type="Proteomes" id="UP000828390">
    <property type="component" value="Unassembled WGS sequence"/>
</dbReference>
<keyword evidence="4" id="KW-1185">Reference proteome</keyword>
<protein>
    <submittedName>
        <fullName evidence="3">Uncharacterized protein</fullName>
    </submittedName>
</protein>
<gene>
    <name evidence="3" type="ORF">DPMN_040907</name>
</gene>
<feature type="region of interest" description="Disordered" evidence="1">
    <location>
        <begin position="15"/>
        <end position="51"/>
    </location>
</feature>
<keyword evidence="2" id="KW-0732">Signal</keyword>
<feature type="compositionally biased region" description="Polar residues" evidence="1">
    <location>
        <begin position="22"/>
        <end position="31"/>
    </location>
</feature>
<dbReference type="EMBL" id="JAIWYP010000011">
    <property type="protein sequence ID" value="KAH3734468.1"/>
    <property type="molecule type" value="Genomic_DNA"/>
</dbReference>